<dbReference type="Proteomes" id="UP000220158">
    <property type="component" value="Chromosome 9"/>
</dbReference>
<dbReference type="GO" id="GO:0071013">
    <property type="term" value="C:catalytic step 2 spliceosome"/>
    <property type="evidence" value="ECO:0007669"/>
    <property type="project" value="TreeGrafter"/>
</dbReference>
<protein>
    <submittedName>
        <fullName evidence="6">ES2 protein, putative</fullName>
    </submittedName>
</protein>
<evidence type="ECO:0000313" key="6">
    <source>
        <dbReference type="EMBL" id="CRG99979.1"/>
    </source>
</evidence>
<keyword evidence="7" id="KW-1185">Reference proteome</keyword>
<organism evidence="6 7">
    <name type="scientific">Plasmodium relictum</name>
    <dbReference type="NCBI Taxonomy" id="85471"/>
    <lineage>
        <taxon>Eukaryota</taxon>
        <taxon>Sar</taxon>
        <taxon>Alveolata</taxon>
        <taxon>Apicomplexa</taxon>
        <taxon>Aconoidasida</taxon>
        <taxon>Haemosporida</taxon>
        <taxon>Plasmodiidae</taxon>
        <taxon>Plasmodium</taxon>
        <taxon>Plasmodium (Haemamoeba)</taxon>
    </lineage>
</organism>
<keyword evidence="3" id="KW-0539">Nucleus</keyword>
<evidence type="ECO:0000256" key="5">
    <source>
        <dbReference type="SAM" id="MobiDB-lite"/>
    </source>
</evidence>
<dbReference type="Pfam" id="PF09751">
    <property type="entry name" value="Es2"/>
    <property type="match status" value="1"/>
</dbReference>
<dbReference type="OMA" id="KSPIITW"/>
<accession>A0A1J1H5Z2</accession>
<dbReference type="OrthoDB" id="19679at2759"/>
<evidence type="ECO:0000256" key="4">
    <source>
        <dbReference type="SAM" id="Coils"/>
    </source>
</evidence>
<feature type="region of interest" description="Disordered" evidence="5">
    <location>
        <begin position="383"/>
        <end position="409"/>
    </location>
</feature>
<dbReference type="KEGG" id="prel:PRELSG_0907900"/>
<evidence type="ECO:0000313" key="7">
    <source>
        <dbReference type="Proteomes" id="UP000220158"/>
    </source>
</evidence>
<evidence type="ECO:0000256" key="3">
    <source>
        <dbReference type="ARBA" id="ARBA00023242"/>
    </source>
</evidence>
<sequence>MNNTSCIYLQEDENYSEEKSLNENKILLKDENKLKKIKKKKKKRENENEKIVLFENNDIVEYDANYLCTKNNHIVLLEEDYLSILEHLIEKKYYPDIKKLKNELISRTQDNNENLMIIDENYNGDLNYSSDNVKDLKTNFEEKENITSYDILNQCNNNNNSLLLYSDKNDFTNENENYKLVILPNGKKHRINLNMNLRDFQKKYTSEDNKSFEYLLKKMKNKCMEKNLYSISKRSQHNLLMEKIEDYTKKGVNCHILNTNKSENELYSMMFSSSFKVSNIDNIKKSKLKICCSNTRFSQEYNEDIEKQINQSGEIKELKLLKKEKENKEDKMIEQGKFNLLTRNNQYEYVKTPLIQAGKGIDKSPIITWGNIINTPKLIENENENENEKNEFCDESNSYRSKQKENEEDEGNVYIKNEFNLQKINKREIIAEKLQNSLKNIKYNKEILKKKNINFLINKNYSSRMSSTSFKNSVLSRQSQKRLSELALKSSLVSQILNKKKKKIDG</sequence>
<evidence type="ECO:0000256" key="1">
    <source>
        <dbReference type="ARBA" id="ARBA00004123"/>
    </source>
</evidence>
<comment type="similarity">
    <text evidence="2">Belongs to the ESS2 family.</text>
</comment>
<dbReference type="InterPro" id="IPR019148">
    <property type="entry name" value="Nuclear_protein_DGCR14_ESS-2"/>
</dbReference>
<dbReference type="PANTHER" id="PTHR12940:SF0">
    <property type="entry name" value="SPLICING FACTOR ESS-2 HOMOLOG"/>
    <property type="match status" value="1"/>
</dbReference>
<dbReference type="PANTHER" id="PTHR12940">
    <property type="entry name" value="ES-2 PROTEIN - RELATED"/>
    <property type="match status" value="1"/>
</dbReference>
<proteinExistence type="inferred from homology"/>
<feature type="coiled-coil region" evidence="4">
    <location>
        <begin position="27"/>
        <end position="57"/>
    </location>
</feature>
<dbReference type="AlphaFoldDB" id="A0A1J1H5Z2"/>
<evidence type="ECO:0000256" key="2">
    <source>
        <dbReference type="ARBA" id="ARBA00009072"/>
    </source>
</evidence>
<dbReference type="EMBL" id="LN835304">
    <property type="protein sequence ID" value="CRG99979.1"/>
    <property type="molecule type" value="Genomic_DNA"/>
</dbReference>
<gene>
    <name evidence="6" type="ORF">PRELSG_0907900</name>
</gene>
<dbReference type="GeneID" id="39736091"/>
<reference evidence="6 7" key="1">
    <citation type="submission" date="2015-04" db="EMBL/GenBank/DDBJ databases">
        <authorList>
            <consortium name="Pathogen Informatics"/>
        </authorList>
    </citation>
    <scope>NUCLEOTIDE SEQUENCE [LARGE SCALE GENOMIC DNA]</scope>
    <source>
        <strain evidence="6 7">SGS1</strain>
    </source>
</reference>
<dbReference type="RefSeq" id="XP_028532984.1">
    <property type="nucleotide sequence ID" value="XM_028676502.1"/>
</dbReference>
<keyword evidence="4" id="KW-0175">Coiled coil</keyword>
<comment type="subcellular location">
    <subcellularLocation>
        <location evidence="1">Nucleus</location>
    </subcellularLocation>
</comment>
<dbReference type="VEuPathDB" id="PlasmoDB:PRELSG_0907900"/>
<name>A0A1J1H5Z2_PLARL</name>